<name>A0A2S9QJX8_9HYPH</name>
<dbReference type="CDD" id="cd05233">
    <property type="entry name" value="SDR_c"/>
    <property type="match status" value="1"/>
</dbReference>
<proteinExistence type="inferred from homology"/>
<evidence type="ECO:0000313" key="4">
    <source>
        <dbReference type="Proteomes" id="UP000237682"/>
    </source>
</evidence>
<evidence type="ECO:0000313" key="3">
    <source>
        <dbReference type="EMBL" id="PRH89641.1"/>
    </source>
</evidence>
<accession>A0A2S9QJX8</accession>
<dbReference type="InterPro" id="IPR051122">
    <property type="entry name" value="SDR_DHRS6-like"/>
</dbReference>
<dbReference type="EMBL" id="PUEJ01000001">
    <property type="protein sequence ID" value="PRH89641.1"/>
    <property type="molecule type" value="Genomic_DNA"/>
</dbReference>
<dbReference type="Proteomes" id="UP000237682">
    <property type="component" value="Unassembled WGS sequence"/>
</dbReference>
<evidence type="ECO:0000256" key="2">
    <source>
        <dbReference type="ARBA" id="ARBA00023002"/>
    </source>
</evidence>
<gene>
    <name evidence="3" type="ORF">C5L14_03515</name>
</gene>
<organism evidence="3 4">
    <name type="scientific">Labrys okinawensis</name>
    <dbReference type="NCBI Taxonomy" id="346911"/>
    <lineage>
        <taxon>Bacteria</taxon>
        <taxon>Pseudomonadati</taxon>
        <taxon>Pseudomonadota</taxon>
        <taxon>Alphaproteobacteria</taxon>
        <taxon>Hyphomicrobiales</taxon>
        <taxon>Xanthobacteraceae</taxon>
        <taxon>Labrys</taxon>
    </lineage>
</organism>
<dbReference type="SUPFAM" id="SSF51735">
    <property type="entry name" value="NAD(P)-binding Rossmann-fold domains"/>
    <property type="match status" value="1"/>
</dbReference>
<keyword evidence="2" id="KW-0560">Oxidoreductase</keyword>
<dbReference type="InterPro" id="IPR002347">
    <property type="entry name" value="SDR_fam"/>
</dbReference>
<evidence type="ECO:0000256" key="1">
    <source>
        <dbReference type="ARBA" id="ARBA00006484"/>
    </source>
</evidence>
<dbReference type="OrthoDB" id="9797020at2"/>
<protein>
    <submittedName>
        <fullName evidence="3">Oxidoreductase</fullName>
    </submittedName>
</protein>
<dbReference type="PANTHER" id="PTHR43477:SF1">
    <property type="entry name" value="DIHYDROANTICAPSIN 7-DEHYDROGENASE"/>
    <property type="match status" value="1"/>
</dbReference>
<dbReference type="Pfam" id="PF13561">
    <property type="entry name" value="adh_short_C2"/>
    <property type="match status" value="1"/>
</dbReference>
<dbReference type="GO" id="GO:0016491">
    <property type="term" value="F:oxidoreductase activity"/>
    <property type="evidence" value="ECO:0007669"/>
    <property type="project" value="UniProtKB-KW"/>
</dbReference>
<dbReference type="PANTHER" id="PTHR43477">
    <property type="entry name" value="DIHYDROANTICAPSIN 7-DEHYDROGENASE"/>
    <property type="match status" value="1"/>
</dbReference>
<dbReference type="PRINTS" id="PR00081">
    <property type="entry name" value="GDHRDH"/>
</dbReference>
<dbReference type="AlphaFoldDB" id="A0A2S9QJX8"/>
<keyword evidence="4" id="KW-1185">Reference proteome</keyword>
<dbReference type="InterPro" id="IPR036291">
    <property type="entry name" value="NAD(P)-bd_dom_sf"/>
</dbReference>
<dbReference type="Gene3D" id="3.40.50.720">
    <property type="entry name" value="NAD(P)-binding Rossmann-like Domain"/>
    <property type="match status" value="1"/>
</dbReference>
<sequence length="272" mass="28701">MIETTPGNLDGRKIVVIGGGQLGRPEPASNGRAISLTLARRGAHLMVADRSEAAARFSVDAIRSEGGIADMVKLDIADSDAVRRCFNEFDAEGPIDGLVLNVGISDRRRLEDITPQSWDAILNVNLRGHMLCAQAGLETMKPGSAIVFISSLCAHLPLARNPAYEASKAGIGALCRAVAMSGHERSIRANCVVAGFVDTPMGLAASAARPERARRPLPFGRMASAWEIAEAVAFLISDQSSYVNATELLVDGGLAAGITLPVQAEENDHAPH</sequence>
<comment type="similarity">
    <text evidence="1">Belongs to the short-chain dehydrogenases/reductases (SDR) family.</text>
</comment>
<comment type="caution">
    <text evidence="3">The sequence shown here is derived from an EMBL/GenBank/DDBJ whole genome shotgun (WGS) entry which is preliminary data.</text>
</comment>
<reference evidence="3 4" key="1">
    <citation type="submission" date="2018-02" db="EMBL/GenBank/DDBJ databases">
        <title>Whole genome sequencing of endophytic bacterium.</title>
        <authorList>
            <person name="Eedara R."/>
            <person name="Podile A.R."/>
        </authorList>
    </citation>
    <scope>NUCLEOTIDE SEQUENCE [LARGE SCALE GENOMIC DNA]</scope>
    <source>
        <strain evidence="3 4">RP1T</strain>
    </source>
</reference>